<dbReference type="PANTHER" id="PTHR10992">
    <property type="entry name" value="METHYLESTERASE FAMILY MEMBER"/>
    <property type="match status" value="1"/>
</dbReference>
<evidence type="ECO:0000313" key="2">
    <source>
        <dbReference type="EMBL" id="OMG84890.1"/>
    </source>
</evidence>
<dbReference type="EMBL" id="MJMN01000018">
    <property type="protein sequence ID" value="OMG84890.1"/>
    <property type="molecule type" value="Genomic_DNA"/>
</dbReference>
<dbReference type="GO" id="GO:0080030">
    <property type="term" value="F:methyl indole-3-acetate esterase activity"/>
    <property type="evidence" value="ECO:0007669"/>
    <property type="project" value="TreeGrafter"/>
</dbReference>
<sequence length="249" mass="27313">MAARAAQSRTHAASGTAFVLVHGAWHGGWCWSRVVSALARKGHHRVYAQSLTGLGDRSHLLRPDLALQTHVQDVVNLVEWENLDSIVLCGHSYGGMVVTGAAEHLRSRLHAIVYLDAFLPHAPNMSLLDMSTAESRANREAIAQRNAGLLPPLTAEAMKVNPADRAWVDGKCTPHPFLTFKQGLPAVEAHERVERKVYVRATASPSPVFDRIANERRSRPGWRVLDLPFGHDLMVDAPQQVTDILVGAL</sequence>
<accession>A0A1R1JS18</accession>
<gene>
    <name evidence="2" type="ORF">BIZ92_28110</name>
</gene>
<dbReference type="Gene3D" id="3.40.50.1820">
    <property type="entry name" value="alpha/beta hydrolase"/>
    <property type="match status" value="1"/>
</dbReference>
<dbReference type="GO" id="GO:0009694">
    <property type="term" value="P:jasmonic acid metabolic process"/>
    <property type="evidence" value="ECO:0007669"/>
    <property type="project" value="TreeGrafter"/>
</dbReference>
<comment type="caution">
    <text evidence="2">The sequence shown here is derived from an EMBL/GenBank/DDBJ whole genome shotgun (WGS) entry which is preliminary data.</text>
</comment>
<evidence type="ECO:0000259" key="1">
    <source>
        <dbReference type="Pfam" id="PF12697"/>
    </source>
</evidence>
<proteinExistence type="predicted"/>
<protein>
    <recommendedName>
        <fullName evidence="1">AB hydrolase-1 domain-containing protein</fullName>
    </recommendedName>
</protein>
<dbReference type="InterPro" id="IPR029058">
    <property type="entry name" value="AB_hydrolase_fold"/>
</dbReference>
<dbReference type="SUPFAM" id="SSF53474">
    <property type="entry name" value="alpha/beta-Hydrolases"/>
    <property type="match status" value="1"/>
</dbReference>
<dbReference type="Proteomes" id="UP000187251">
    <property type="component" value="Unassembled WGS sequence"/>
</dbReference>
<dbReference type="InterPro" id="IPR045889">
    <property type="entry name" value="MES/HNL"/>
</dbReference>
<dbReference type="InterPro" id="IPR000073">
    <property type="entry name" value="AB_hydrolase_1"/>
</dbReference>
<evidence type="ECO:0000313" key="3">
    <source>
        <dbReference type="Proteomes" id="UP000187251"/>
    </source>
</evidence>
<feature type="domain" description="AB hydrolase-1" evidence="1">
    <location>
        <begin position="18"/>
        <end position="242"/>
    </location>
</feature>
<dbReference type="GO" id="GO:0080031">
    <property type="term" value="F:methyl salicylate esterase activity"/>
    <property type="evidence" value="ECO:0007669"/>
    <property type="project" value="TreeGrafter"/>
</dbReference>
<dbReference type="AlphaFoldDB" id="A0A1R1JS18"/>
<dbReference type="PANTHER" id="PTHR10992:SF1066">
    <property type="entry name" value="METHYL JASMONATE ESTERASE 1"/>
    <property type="match status" value="1"/>
</dbReference>
<dbReference type="GO" id="GO:0080032">
    <property type="term" value="F:methyl jasmonate esterase activity"/>
    <property type="evidence" value="ECO:0007669"/>
    <property type="project" value="TreeGrafter"/>
</dbReference>
<dbReference type="Pfam" id="PF12697">
    <property type="entry name" value="Abhydrolase_6"/>
    <property type="match status" value="1"/>
</dbReference>
<name>A0A1R1JS18_ALCXX</name>
<organism evidence="2 3">
    <name type="scientific">Alcaligenes xylosoxydans xylosoxydans</name>
    <name type="common">Achromobacter xylosoxidans</name>
    <dbReference type="NCBI Taxonomy" id="85698"/>
    <lineage>
        <taxon>Bacteria</taxon>
        <taxon>Pseudomonadati</taxon>
        <taxon>Pseudomonadota</taxon>
        <taxon>Betaproteobacteria</taxon>
        <taxon>Burkholderiales</taxon>
        <taxon>Alcaligenaceae</taxon>
        <taxon>Achromobacter</taxon>
    </lineage>
</organism>
<dbReference type="GO" id="GO:0009696">
    <property type="term" value="P:salicylic acid metabolic process"/>
    <property type="evidence" value="ECO:0007669"/>
    <property type="project" value="TreeGrafter"/>
</dbReference>
<reference evidence="2 3" key="1">
    <citation type="submission" date="2016-09" db="EMBL/GenBank/DDBJ databases">
        <title>Phylogenomics of Achromobacter.</title>
        <authorList>
            <person name="Jeukens J."/>
            <person name="Freschi L."/>
            <person name="Vincent A.T."/>
            <person name="Emond-Rheault J.-G."/>
            <person name="Kukavica-Ibrulj I."/>
            <person name="Charette S.J."/>
            <person name="Levesque R.C."/>
        </authorList>
    </citation>
    <scope>NUCLEOTIDE SEQUENCE [LARGE SCALE GENOMIC DNA]</scope>
    <source>
        <strain evidence="2 3">AUS488</strain>
    </source>
</reference>